<accession>A0A6P6PBY9</accession>
<evidence type="ECO:0000313" key="2">
    <source>
        <dbReference type="Proteomes" id="UP000515129"/>
    </source>
</evidence>
<proteinExistence type="predicted"/>
<dbReference type="PANTHER" id="PTHR28348:SF1">
    <property type="entry name" value="UPF0193 PROTEIN EVG1"/>
    <property type="match status" value="1"/>
</dbReference>
<dbReference type="InterPro" id="IPR007914">
    <property type="entry name" value="UPF0193"/>
</dbReference>
<dbReference type="KEGG" id="caua:113097421"/>
<reference evidence="3 4" key="1">
    <citation type="submission" date="2025-04" db="UniProtKB">
        <authorList>
            <consortium name="RefSeq"/>
        </authorList>
    </citation>
    <scope>IDENTIFICATION</scope>
    <source>
        <strain evidence="3 4">Wakin</strain>
        <tissue evidence="3 4">Muscle</tissue>
    </source>
</reference>
<evidence type="ECO:0000256" key="1">
    <source>
        <dbReference type="SAM" id="MobiDB-lite"/>
    </source>
</evidence>
<gene>
    <name evidence="3 4" type="primary">c6h22orf23</name>
</gene>
<feature type="region of interest" description="Disordered" evidence="1">
    <location>
        <begin position="89"/>
        <end position="148"/>
    </location>
</feature>
<dbReference type="RefSeq" id="XP_026118452.1">
    <property type="nucleotide sequence ID" value="XM_026262667.1"/>
</dbReference>
<dbReference type="PANTHER" id="PTHR28348">
    <property type="entry name" value="UPF0193 PROTEIN EVG1"/>
    <property type="match status" value="1"/>
</dbReference>
<dbReference type="OrthoDB" id="189770at2759"/>
<dbReference type="Pfam" id="PF05250">
    <property type="entry name" value="UPF0193"/>
    <property type="match status" value="1"/>
</dbReference>
<feature type="region of interest" description="Disordered" evidence="1">
    <location>
        <begin position="205"/>
        <end position="229"/>
    </location>
</feature>
<dbReference type="GeneID" id="113097421"/>
<feature type="compositionally biased region" description="Basic and acidic residues" evidence="1">
    <location>
        <begin position="138"/>
        <end position="148"/>
    </location>
</feature>
<sequence length="229" mass="27069">MMASGSKYREDRVNHYRTETRQLIQMMMQESRLTDFQQRQINNQLKIQYFPYRADGGALPLTFNLKPLEPSVQSEPRVNKVAALIGHQKRRSAEKCSAGDNYKREQFKPRAIRDQEKEKRQLQNLFSTGQKDVGPTHSQRDSTERKEKQIDRFQEVLDEIEERKQFLEDMTALGKGHQYQQLINTEISQKIRELEKIDKKRSEELTTFKLDGKKEQNKARDREGENMSC</sequence>
<keyword evidence="2" id="KW-1185">Reference proteome</keyword>
<dbReference type="Proteomes" id="UP000515129">
    <property type="component" value="Chromosome 6"/>
</dbReference>
<name>A0A6P6PBY9_CARAU</name>
<dbReference type="RefSeq" id="XP_026118458.1">
    <property type="nucleotide sequence ID" value="XM_026262673.1"/>
</dbReference>
<dbReference type="CTD" id="136751576"/>
<evidence type="ECO:0000313" key="3">
    <source>
        <dbReference type="RefSeq" id="XP_026118452.1"/>
    </source>
</evidence>
<dbReference type="AlphaFoldDB" id="A0A6P6PBY9"/>
<protein>
    <submittedName>
        <fullName evidence="3 4">UPF0193 protein EVG1 isoform X1</fullName>
    </submittedName>
</protein>
<feature type="compositionally biased region" description="Basic and acidic residues" evidence="1">
    <location>
        <begin position="101"/>
        <end position="121"/>
    </location>
</feature>
<organism evidence="2 3">
    <name type="scientific">Carassius auratus</name>
    <name type="common">Goldfish</name>
    <dbReference type="NCBI Taxonomy" id="7957"/>
    <lineage>
        <taxon>Eukaryota</taxon>
        <taxon>Metazoa</taxon>
        <taxon>Chordata</taxon>
        <taxon>Craniata</taxon>
        <taxon>Vertebrata</taxon>
        <taxon>Euteleostomi</taxon>
        <taxon>Actinopterygii</taxon>
        <taxon>Neopterygii</taxon>
        <taxon>Teleostei</taxon>
        <taxon>Ostariophysi</taxon>
        <taxon>Cypriniformes</taxon>
        <taxon>Cyprinidae</taxon>
        <taxon>Cyprininae</taxon>
        <taxon>Carassius</taxon>
    </lineage>
</organism>
<evidence type="ECO:0000313" key="4">
    <source>
        <dbReference type="RefSeq" id="XP_026118458.1"/>
    </source>
</evidence>